<organism evidence="2 3">
    <name type="scientific">Trifolium medium</name>
    <dbReference type="NCBI Taxonomy" id="97028"/>
    <lineage>
        <taxon>Eukaryota</taxon>
        <taxon>Viridiplantae</taxon>
        <taxon>Streptophyta</taxon>
        <taxon>Embryophyta</taxon>
        <taxon>Tracheophyta</taxon>
        <taxon>Spermatophyta</taxon>
        <taxon>Magnoliopsida</taxon>
        <taxon>eudicotyledons</taxon>
        <taxon>Gunneridae</taxon>
        <taxon>Pentapetalae</taxon>
        <taxon>rosids</taxon>
        <taxon>fabids</taxon>
        <taxon>Fabales</taxon>
        <taxon>Fabaceae</taxon>
        <taxon>Papilionoideae</taxon>
        <taxon>50 kb inversion clade</taxon>
        <taxon>NPAAA clade</taxon>
        <taxon>Hologalegina</taxon>
        <taxon>IRL clade</taxon>
        <taxon>Trifolieae</taxon>
        <taxon>Trifolium</taxon>
    </lineage>
</organism>
<comment type="caution">
    <text evidence="2">The sequence shown here is derived from an EMBL/GenBank/DDBJ whole genome shotgun (WGS) entry which is preliminary data.</text>
</comment>
<dbReference type="EMBL" id="LXQA010711298">
    <property type="protein sequence ID" value="MCI67192.1"/>
    <property type="molecule type" value="Genomic_DNA"/>
</dbReference>
<dbReference type="Proteomes" id="UP000265520">
    <property type="component" value="Unassembled WGS sequence"/>
</dbReference>
<evidence type="ECO:0000313" key="2">
    <source>
        <dbReference type="EMBL" id="MCI67192.1"/>
    </source>
</evidence>
<feature type="non-terminal residue" evidence="2">
    <location>
        <position position="58"/>
    </location>
</feature>
<evidence type="ECO:0000313" key="3">
    <source>
        <dbReference type="Proteomes" id="UP000265520"/>
    </source>
</evidence>
<name>A0A392U1A3_9FABA</name>
<keyword evidence="3" id="KW-1185">Reference proteome</keyword>
<reference evidence="2 3" key="1">
    <citation type="journal article" date="2018" name="Front. Plant Sci.">
        <title>Red Clover (Trifolium pratense) and Zigzag Clover (T. medium) - A Picture of Genomic Similarities and Differences.</title>
        <authorList>
            <person name="Dluhosova J."/>
            <person name="Istvanek J."/>
            <person name="Nedelnik J."/>
            <person name="Repkova J."/>
        </authorList>
    </citation>
    <scope>NUCLEOTIDE SEQUENCE [LARGE SCALE GENOMIC DNA]</scope>
    <source>
        <strain evidence="3">cv. 10/8</strain>
        <tissue evidence="2">Leaf</tissue>
    </source>
</reference>
<evidence type="ECO:0000256" key="1">
    <source>
        <dbReference type="SAM" id="MobiDB-lite"/>
    </source>
</evidence>
<dbReference type="AlphaFoldDB" id="A0A392U1A3"/>
<protein>
    <submittedName>
        <fullName evidence="2">Uncharacterized protein</fullName>
    </submittedName>
</protein>
<feature type="region of interest" description="Disordered" evidence="1">
    <location>
        <begin position="1"/>
        <end position="20"/>
    </location>
</feature>
<sequence>MRHYKASKQDDSGTEFDDVPLAQKLKQKTSKAYVKEMHKTLSTDTAELDKEADTIIQE</sequence>
<accession>A0A392U1A3</accession>
<proteinExistence type="predicted"/>